<feature type="region of interest" description="Disordered" evidence="1">
    <location>
        <begin position="122"/>
        <end position="152"/>
    </location>
</feature>
<dbReference type="AlphaFoldDB" id="A0AAV7RGB8"/>
<name>A0AAV7RGB8_PLEWA</name>
<protein>
    <submittedName>
        <fullName evidence="2">Uncharacterized protein</fullName>
    </submittedName>
</protein>
<keyword evidence="3" id="KW-1185">Reference proteome</keyword>
<evidence type="ECO:0000313" key="3">
    <source>
        <dbReference type="Proteomes" id="UP001066276"/>
    </source>
</evidence>
<feature type="compositionally biased region" description="Basic and acidic residues" evidence="1">
    <location>
        <begin position="30"/>
        <end position="48"/>
    </location>
</feature>
<dbReference type="Proteomes" id="UP001066276">
    <property type="component" value="Chromosome 5"/>
</dbReference>
<feature type="compositionally biased region" description="Acidic residues" evidence="1">
    <location>
        <begin position="74"/>
        <end position="85"/>
    </location>
</feature>
<feature type="compositionally biased region" description="Basic and acidic residues" evidence="1">
    <location>
        <begin position="128"/>
        <end position="141"/>
    </location>
</feature>
<evidence type="ECO:0000256" key="1">
    <source>
        <dbReference type="SAM" id="MobiDB-lite"/>
    </source>
</evidence>
<comment type="caution">
    <text evidence="2">The sequence shown here is derived from an EMBL/GenBank/DDBJ whole genome shotgun (WGS) entry which is preliminary data.</text>
</comment>
<dbReference type="EMBL" id="JANPWB010000009">
    <property type="protein sequence ID" value="KAJ1151359.1"/>
    <property type="molecule type" value="Genomic_DNA"/>
</dbReference>
<gene>
    <name evidence="2" type="ORF">NDU88_004141</name>
</gene>
<accession>A0AAV7RGB8</accession>
<feature type="region of interest" description="Disordered" evidence="1">
    <location>
        <begin position="1"/>
        <end position="103"/>
    </location>
</feature>
<feature type="compositionally biased region" description="Basic and acidic residues" evidence="1">
    <location>
        <begin position="86"/>
        <end position="96"/>
    </location>
</feature>
<sequence>MVTQQSPKPDGPYPWGTASRIANPEVESDTDIREREAKGEEEKQEAARAGEMAGAEPEERVSSPSTGTRTAGGDIEEDGETDAEDAEKSRDNDQHRHVPGGAWLSQVRAYLIVKVLPEWMRVERKRTKWSEEPGRDREEGSLKQCLNSPNNT</sequence>
<reference evidence="2" key="1">
    <citation type="journal article" date="2022" name="bioRxiv">
        <title>Sequencing and chromosome-scale assembly of the giantPleurodeles waltlgenome.</title>
        <authorList>
            <person name="Brown T."/>
            <person name="Elewa A."/>
            <person name="Iarovenko S."/>
            <person name="Subramanian E."/>
            <person name="Araus A.J."/>
            <person name="Petzold A."/>
            <person name="Susuki M."/>
            <person name="Suzuki K.-i.T."/>
            <person name="Hayashi T."/>
            <person name="Toyoda A."/>
            <person name="Oliveira C."/>
            <person name="Osipova E."/>
            <person name="Leigh N.D."/>
            <person name="Simon A."/>
            <person name="Yun M.H."/>
        </authorList>
    </citation>
    <scope>NUCLEOTIDE SEQUENCE</scope>
    <source>
        <strain evidence="2">20211129_DDA</strain>
        <tissue evidence="2">Liver</tissue>
    </source>
</reference>
<proteinExistence type="predicted"/>
<organism evidence="2 3">
    <name type="scientific">Pleurodeles waltl</name>
    <name type="common">Iberian ribbed newt</name>
    <dbReference type="NCBI Taxonomy" id="8319"/>
    <lineage>
        <taxon>Eukaryota</taxon>
        <taxon>Metazoa</taxon>
        <taxon>Chordata</taxon>
        <taxon>Craniata</taxon>
        <taxon>Vertebrata</taxon>
        <taxon>Euteleostomi</taxon>
        <taxon>Amphibia</taxon>
        <taxon>Batrachia</taxon>
        <taxon>Caudata</taxon>
        <taxon>Salamandroidea</taxon>
        <taxon>Salamandridae</taxon>
        <taxon>Pleurodelinae</taxon>
        <taxon>Pleurodeles</taxon>
    </lineage>
</organism>
<evidence type="ECO:0000313" key="2">
    <source>
        <dbReference type="EMBL" id="KAJ1151359.1"/>
    </source>
</evidence>